<dbReference type="AlphaFoldDB" id="A0A6N7VNE1"/>
<dbReference type="InterPro" id="IPR051599">
    <property type="entry name" value="Cell_Envelope_Assoc"/>
</dbReference>
<feature type="transmembrane region" description="Helical" evidence="1">
    <location>
        <begin position="329"/>
        <end position="351"/>
    </location>
</feature>
<name>A0A6N7VNE1_9ACTO</name>
<dbReference type="InterPro" id="IPR003848">
    <property type="entry name" value="DUF218"/>
</dbReference>
<dbReference type="Gene3D" id="3.40.50.620">
    <property type="entry name" value="HUPs"/>
    <property type="match status" value="1"/>
</dbReference>
<keyword evidence="1" id="KW-0812">Transmembrane</keyword>
<gene>
    <name evidence="3" type="ORF">FYJ24_00235</name>
</gene>
<dbReference type="GO" id="GO:0043164">
    <property type="term" value="P:Gram-negative-bacterium-type cell wall biogenesis"/>
    <property type="evidence" value="ECO:0007669"/>
    <property type="project" value="TreeGrafter"/>
</dbReference>
<dbReference type="PANTHER" id="PTHR30336">
    <property type="entry name" value="INNER MEMBRANE PROTEIN, PROBABLE PERMEASE"/>
    <property type="match status" value="1"/>
</dbReference>
<keyword evidence="4" id="KW-1185">Reference proteome</keyword>
<dbReference type="Proteomes" id="UP000470875">
    <property type="component" value="Unassembled WGS sequence"/>
</dbReference>
<evidence type="ECO:0000256" key="1">
    <source>
        <dbReference type="SAM" id="Phobius"/>
    </source>
</evidence>
<feature type="transmembrane region" description="Helical" evidence="1">
    <location>
        <begin position="20"/>
        <end position="39"/>
    </location>
</feature>
<accession>A0A6N7VNE1</accession>
<evidence type="ECO:0000313" key="4">
    <source>
        <dbReference type="Proteomes" id="UP000470875"/>
    </source>
</evidence>
<evidence type="ECO:0000259" key="2">
    <source>
        <dbReference type="Pfam" id="PF02698"/>
    </source>
</evidence>
<dbReference type="Pfam" id="PF02698">
    <property type="entry name" value="DUF218"/>
    <property type="match status" value="1"/>
</dbReference>
<feature type="transmembrane region" description="Helical" evidence="1">
    <location>
        <begin position="116"/>
        <end position="136"/>
    </location>
</feature>
<dbReference type="EMBL" id="VULO01000001">
    <property type="protein sequence ID" value="MSS83219.1"/>
    <property type="molecule type" value="Genomic_DNA"/>
</dbReference>
<dbReference type="GO" id="GO:0005886">
    <property type="term" value="C:plasma membrane"/>
    <property type="evidence" value="ECO:0007669"/>
    <property type="project" value="TreeGrafter"/>
</dbReference>
<protein>
    <submittedName>
        <fullName evidence="3">YdcF family protein</fullName>
    </submittedName>
</protein>
<proteinExistence type="predicted"/>
<organism evidence="3 4">
    <name type="scientific">Scrofimicrobium canadense</name>
    <dbReference type="NCBI Taxonomy" id="2652290"/>
    <lineage>
        <taxon>Bacteria</taxon>
        <taxon>Bacillati</taxon>
        <taxon>Actinomycetota</taxon>
        <taxon>Actinomycetes</taxon>
        <taxon>Actinomycetales</taxon>
        <taxon>Actinomycetaceae</taxon>
        <taxon>Scrofimicrobium</taxon>
    </lineage>
</organism>
<dbReference type="CDD" id="cd06259">
    <property type="entry name" value="YdcF-like"/>
    <property type="match status" value="1"/>
</dbReference>
<feature type="transmembrane region" description="Helical" evidence="1">
    <location>
        <begin position="48"/>
        <end position="68"/>
    </location>
</feature>
<feature type="transmembrane region" description="Helical" evidence="1">
    <location>
        <begin position="74"/>
        <end position="104"/>
    </location>
</feature>
<comment type="caution">
    <text evidence="3">The sequence shown here is derived from an EMBL/GenBank/DDBJ whole genome shotgun (WGS) entry which is preliminary data.</text>
</comment>
<dbReference type="InterPro" id="IPR014729">
    <property type="entry name" value="Rossmann-like_a/b/a_fold"/>
</dbReference>
<feature type="transmembrane region" description="Helical" evidence="1">
    <location>
        <begin position="142"/>
        <end position="166"/>
    </location>
</feature>
<keyword evidence="1" id="KW-1133">Transmembrane helix</keyword>
<evidence type="ECO:0000313" key="3">
    <source>
        <dbReference type="EMBL" id="MSS83219.1"/>
    </source>
</evidence>
<keyword evidence="1" id="KW-0472">Membrane</keyword>
<dbReference type="PANTHER" id="PTHR30336:SF4">
    <property type="entry name" value="ENVELOPE BIOGENESIS FACTOR ELYC"/>
    <property type="match status" value="1"/>
</dbReference>
<sequence>MFAPLKHTRRYHECVSLQEYFWLFFPTICVAPVTAVMVIRDPRRMRCAVFLGATLATFAISLFALAAGSVKDQVATYFLLGFIALGALLVVVLGIFLVVSGVMLVRREGMSLSHSLSLALGVAVLAYPVAIAVTVITEQQRLLMLLTLLVFPLTYLAFVVVSYVIYSGLYGFIVKRFFRSYSTIVVLGAGLIGGELTPLLRARVDLGIDRYQKKPGALLVFSGGQGPDETTSEAFAMATYAHSQGVPSDSIAEENSSRTTSQNIAYSYAALKERPGRWVAVTSDFHAFRAAMYMRQKGMPGQAIGAKTRRYFWSSAILREVVAVVRENLWLNIIVLLAACIPLMVALWVVLAKV</sequence>
<feature type="domain" description="DUF218" evidence="2">
    <location>
        <begin position="183"/>
        <end position="323"/>
    </location>
</feature>
<reference evidence="3 4" key="1">
    <citation type="submission" date="2019-08" db="EMBL/GenBank/DDBJ databases">
        <title>In-depth cultivation of the pig gut microbiome towards novel bacterial diversity and tailored functional studies.</title>
        <authorList>
            <person name="Wylensek D."/>
            <person name="Hitch T.C.A."/>
            <person name="Clavel T."/>
        </authorList>
    </citation>
    <scope>NUCLEOTIDE SEQUENCE [LARGE SCALE GENOMIC DNA]</scope>
    <source>
        <strain evidence="3 4">WB03_NA08</strain>
    </source>
</reference>
<dbReference type="GO" id="GO:0000270">
    <property type="term" value="P:peptidoglycan metabolic process"/>
    <property type="evidence" value="ECO:0007669"/>
    <property type="project" value="TreeGrafter"/>
</dbReference>